<gene>
    <name evidence="1" type="ORF">CMUS01_00550</name>
</gene>
<reference evidence="1" key="1">
    <citation type="journal article" date="2020" name="Phytopathology">
        <title>Genome Sequence Resources of Colletotrichum truncatum, C. plurivorum, C. musicola, and C. sojae: Four Species Pathogenic to Soybean (Glycine max).</title>
        <authorList>
            <person name="Rogerio F."/>
            <person name="Boufleur T.R."/>
            <person name="Ciampi-Guillardi M."/>
            <person name="Sukno S.A."/>
            <person name="Thon M.R."/>
            <person name="Massola Junior N.S."/>
            <person name="Baroncelli R."/>
        </authorList>
    </citation>
    <scope>NUCLEOTIDE SEQUENCE</scope>
    <source>
        <strain evidence="1">LFN0074</strain>
    </source>
</reference>
<proteinExistence type="predicted"/>
<organism evidence="1 2">
    <name type="scientific">Colletotrichum musicola</name>
    <dbReference type="NCBI Taxonomy" id="2175873"/>
    <lineage>
        <taxon>Eukaryota</taxon>
        <taxon>Fungi</taxon>
        <taxon>Dikarya</taxon>
        <taxon>Ascomycota</taxon>
        <taxon>Pezizomycotina</taxon>
        <taxon>Sordariomycetes</taxon>
        <taxon>Hypocreomycetidae</taxon>
        <taxon>Glomerellales</taxon>
        <taxon>Glomerellaceae</taxon>
        <taxon>Colletotrichum</taxon>
        <taxon>Colletotrichum orchidearum species complex</taxon>
    </lineage>
</organism>
<evidence type="ECO:0000313" key="1">
    <source>
        <dbReference type="EMBL" id="KAF6845017.1"/>
    </source>
</evidence>
<comment type="caution">
    <text evidence="1">The sequence shown here is derived from an EMBL/GenBank/DDBJ whole genome shotgun (WGS) entry which is preliminary data.</text>
</comment>
<dbReference type="AlphaFoldDB" id="A0A8H6NYT9"/>
<name>A0A8H6NYT9_9PEZI</name>
<keyword evidence="2" id="KW-1185">Reference proteome</keyword>
<sequence length="83" mass="9005">MRLKGTRGAVMNIAICRSPQHDRRGGAGEKPLVPPNLRVTECQKSTILHGWYGMPCHAANNVHAPSLGSLLVWGRISPRLGLP</sequence>
<protein>
    <submittedName>
        <fullName evidence="1">Uncharacterized protein</fullName>
    </submittedName>
</protein>
<evidence type="ECO:0000313" key="2">
    <source>
        <dbReference type="Proteomes" id="UP000639643"/>
    </source>
</evidence>
<accession>A0A8H6NYT9</accession>
<dbReference type="Proteomes" id="UP000639643">
    <property type="component" value="Unassembled WGS sequence"/>
</dbReference>
<dbReference type="EMBL" id="WIGM01000007">
    <property type="protein sequence ID" value="KAF6845017.1"/>
    <property type="molecule type" value="Genomic_DNA"/>
</dbReference>